<dbReference type="AlphaFoldDB" id="A0A1Y5P7N3"/>
<dbReference type="NCBIfam" id="NF046112">
    <property type="entry name" value="MSMEG_6209_Nter"/>
    <property type="match status" value="1"/>
</dbReference>
<protein>
    <recommendedName>
        <fullName evidence="2">Mutator family transposase</fullName>
    </recommendedName>
</protein>
<name>A0A1Y5P7N3_9MYCO</name>
<dbReference type="Gene3D" id="1.10.8.1060">
    <property type="entry name" value="Corynebacterium glutamicum thioredoxin-dependent arsenate reductase, N-terminal domain"/>
    <property type="match status" value="1"/>
</dbReference>
<gene>
    <name evidence="1" type="ORF">MHPYR_20166</name>
</gene>
<proteinExistence type="predicted"/>
<evidence type="ECO:0000313" key="1">
    <source>
        <dbReference type="EMBL" id="SBS74693.1"/>
    </source>
</evidence>
<reference evidence="1" key="1">
    <citation type="submission" date="2016-03" db="EMBL/GenBank/DDBJ databases">
        <authorList>
            <person name="Ploux O."/>
        </authorList>
    </citation>
    <scope>NUCLEOTIDE SEQUENCE</scope>
    <source>
        <strain evidence="1">UC10</strain>
    </source>
</reference>
<sequence length="70" mass="7946">MTRALDETTQLGEVVERLALSYPTLPSSTIAEVVDELHARFNGARIREYVPLFVERRAHSALIELDVSYE</sequence>
<accession>A0A1Y5P7N3</accession>
<dbReference type="EMBL" id="FLQS01000012">
    <property type="protein sequence ID" value="SBS74693.1"/>
    <property type="molecule type" value="Genomic_DNA"/>
</dbReference>
<organism evidence="1">
    <name type="scientific">uncultured Mycobacterium sp</name>
    <dbReference type="NCBI Taxonomy" id="171292"/>
    <lineage>
        <taxon>Bacteria</taxon>
        <taxon>Bacillati</taxon>
        <taxon>Actinomycetota</taxon>
        <taxon>Actinomycetes</taxon>
        <taxon>Mycobacteriales</taxon>
        <taxon>Mycobacteriaceae</taxon>
        <taxon>Mycobacterium</taxon>
        <taxon>environmental samples</taxon>
    </lineage>
</organism>
<evidence type="ECO:0008006" key="2">
    <source>
        <dbReference type="Google" id="ProtNLM"/>
    </source>
</evidence>